<feature type="compositionally biased region" description="Low complexity" evidence="1">
    <location>
        <begin position="1074"/>
        <end position="1093"/>
    </location>
</feature>
<evidence type="ECO:0000256" key="2">
    <source>
        <dbReference type="SAM" id="Phobius"/>
    </source>
</evidence>
<evidence type="ECO:0000313" key="3">
    <source>
        <dbReference type="EMBL" id="CAE8716829.1"/>
    </source>
</evidence>
<feature type="region of interest" description="Disordered" evidence="1">
    <location>
        <begin position="82"/>
        <end position="107"/>
    </location>
</feature>
<reference evidence="3" key="1">
    <citation type="submission" date="2021-02" db="EMBL/GenBank/DDBJ databases">
        <authorList>
            <person name="Dougan E. K."/>
            <person name="Rhodes N."/>
            <person name="Thang M."/>
            <person name="Chan C."/>
        </authorList>
    </citation>
    <scope>NUCLEOTIDE SEQUENCE</scope>
</reference>
<dbReference type="EMBL" id="CAJNNW010033042">
    <property type="protein sequence ID" value="CAE8716829.1"/>
    <property type="molecule type" value="Genomic_DNA"/>
</dbReference>
<comment type="caution">
    <text evidence="3">The sequence shown here is derived from an EMBL/GenBank/DDBJ whole genome shotgun (WGS) entry which is preliminary data.</text>
</comment>
<evidence type="ECO:0000313" key="4">
    <source>
        <dbReference type="Proteomes" id="UP000626109"/>
    </source>
</evidence>
<feature type="region of interest" description="Disordered" evidence="1">
    <location>
        <begin position="1"/>
        <end position="37"/>
    </location>
</feature>
<feature type="region of interest" description="Disordered" evidence="1">
    <location>
        <begin position="1070"/>
        <end position="1097"/>
    </location>
</feature>
<feature type="compositionally biased region" description="Polar residues" evidence="1">
    <location>
        <begin position="886"/>
        <end position="898"/>
    </location>
</feature>
<keyword evidence="2" id="KW-0472">Membrane</keyword>
<keyword evidence="2" id="KW-0812">Transmembrane</keyword>
<dbReference type="GO" id="GO:0005737">
    <property type="term" value="C:cytoplasm"/>
    <property type="evidence" value="ECO:0007669"/>
    <property type="project" value="TreeGrafter"/>
</dbReference>
<accession>A0A813KWT0</accession>
<dbReference type="InterPro" id="IPR042480">
    <property type="entry name" value="DISP3"/>
</dbReference>
<gene>
    <name evidence="3" type="ORF">PGLA2088_LOCUS39242</name>
</gene>
<feature type="transmembrane region" description="Helical" evidence="2">
    <location>
        <begin position="375"/>
        <end position="394"/>
    </location>
</feature>
<feature type="compositionally biased region" description="Low complexity" evidence="1">
    <location>
        <begin position="21"/>
        <end position="37"/>
    </location>
</feature>
<dbReference type="PANTHER" id="PTHR46687">
    <property type="entry name" value="PROTEIN DISPATCHED HOMOLOG 3"/>
    <property type="match status" value="1"/>
</dbReference>
<feature type="non-terminal residue" evidence="3">
    <location>
        <position position="1"/>
    </location>
</feature>
<organism evidence="3 4">
    <name type="scientific">Polarella glacialis</name>
    <name type="common">Dinoflagellate</name>
    <dbReference type="NCBI Taxonomy" id="89957"/>
    <lineage>
        <taxon>Eukaryota</taxon>
        <taxon>Sar</taxon>
        <taxon>Alveolata</taxon>
        <taxon>Dinophyceae</taxon>
        <taxon>Suessiales</taxon>
        <taxon>Suessiaceae</taxon>
        <taxon>Polarella</taxon>
    </lineage>
</organism>
<sequence length="1304" mass="143959">VPVSSVVTRTDSLGGGRRLQKGGTRQRQQQRQPSSLQVSVLVEGTPEADQIAALQAAINSYELVNKLKESGFSGLTHVTFRPTSSSTTTTMSPAAASQAAQSESTTALPWQIRASPAPPPLMNLPQISAADRALPSGEVAKINILFGITADKPTGAGGTDKGKPVRDLQFDLTRYSAQAAISRVCEAAKAMGDRLAIRSAICIVEDFEIYLQTQGRSGWPVVPGKDVHELLLEFLNVHFRLEWVNMVGSSDDGTRVVWIRLEFRTNLPSVMPATQAWAWNAEWNKFLDEMNRQEASSGVGLLFHTSDLWVRAETETKLVFTTLMCAVFSIFFSLVAVVIFLRNLALAVYLILCIVCVVTCLAAVMFGIIGWPFGAVEAIGLIVFVGFSAALNSFQWRRLLHALGRGIQAIKTRDALPADPGAKGKEQFRGCPSTTARRQRKIMMTMTHYPESGCAMTQYPPGQGISDAALERLRKLASSPEAAKLPAQDSSKQWLGFGFKMRPRCGACTRPLGDVEVEQKLHICLHCSPSVSDNSMKEQRSMMTTPYRPGHISERLRKLASGGVAADLPAQDMSKQWLGFPKKKPRCEACTRPLGDAEVEQKLHICFHCSPSTVTVGDASMRTLYRPGQGISGPSLERLRERKLADLRSQESSKQWDHLYGPDAQKKPHCGACTRPLGYIEVEQKLHICLQCDGWGRSMRTPYPAQGISHAALELWLAQELALASGGVAADLPTQDTSKQCDHLHGPDAEKKPRCEACTRPLGDAEVEQKLHICFHCSPSTVTVGDASMRTLYRPGQGISGPSLERLRERKLADLRSQDTSKQCDYLHGPDAEKKPRCVACTRPLGDTEVEQKLHICLHCSPSTATAGEERESKTSNKIPTKSGKNKITSFSETNSDKPASLVALPQARAEITEGPASCVTPSTAVSEDSGASAQNSPRAEDSPASRASPEEQQQQQQQQQMLMLSQKGLEGTWLGEDGETYTTYLHAGKPMWICIMRDSAGGRESFSLSFDEHENKVWWGSEKTFFLDASELREEPAHFPVAWEPAHFRVAWYSAADQAKRRPQYFWHRAPSQQQKEQQQQQQPQQQQQQQQPSKFQGFDTYALDKQCAIRDLEEKLTLPSSDGHVHLPQWDKCYLQSLGTLREFLEKCPEKFKVVPGHDKWTYTVALVGAGPSAQQKKVDVCFRGRWKALGDAAIAEITQQLADPGRKGFVWIKQWSQSYQRQLGSLRSFLQSRPDKFKVIPTSSSSDAEASTSGFRVELAAKEEEEGTLGEAAIAAIAEIMHQLADPERNPAAFRYPPCKR</sequence>
<feature type="transmembrane region" description="Helical" evidence="2">
    <location>
        <begin position="318"/>
        <end position="341"/>
    </location>
</feature>
<feature type="region of interest" description="Disordered" evidence="1">
    <location>
        <begin position="865"/>
        <end position="901"/>
    </location>
</feature>
<proteinExistence type="predicted"/>
<dbReference type="Proteomes" id="UP000626109">
    <property type="component" value="Unassembled WGS sequence"/>
</dbReference>
<feature type="compositionally biased region" description="Polar residues" evidence="1">
    <location>
        <begin position="1"/>
        <end position="11"/>
    </location>
</feature>
<feature type="transmembrane region" description="Helical" evidence="2">
    <location>
        <begin position="348"/>
        <end position="369"/>
    </location>
</feature>
<evidence type="ECO:0000256" key="1">
    <source>
        <dbReference type="SAM" id="MobiDB-lite"/>
    </source>
</evidence>
<feature type="compositionally biased region" description="Polar residues" evidence="1">
    <location>
        <begin position="920"/>
        <end position="938"/>
    </location>
</feature>
<keyword evidence="2" id="KW-1133">Transmembrane helix</keyword>
<protein>
    <submittedName>
        <fullName evidence="3">Uncharacterized protein</fullName>
    </submittedName>
</protein>
<dbReference type="PANTHER" id="PTHR46687:SF1">
    <property type="entry name" value="PROTEIN DISPATCHED HOMOLOG 3"/>
    <property type="match status" value="1"/>
</dbReference>
<name>A0A813KWT0_POLGL</name>
<feature type="region of interest" description="Disordered" evidence="1">
    <location>
        <begin position="913"/>
        <end position="962"/>
    </location>
</feature>